<dbReference type="GO" id="GO:0005506">
    <property type="term" value="F:iron ion binding"/>
    <property type="evidence" value="ECO:0007669"/>
    <property type="project" value="InterPro"/>
</dbReference>
<gene>
    <name evidence="9" type="ORF">HK097_009505</name>
</gene>
<evidence type="ECO:0000259" key="8">
    <source>
        <dbReference type="PROSITE" id="PS51471"/>
    </source>
</evidence>
<feature type="non-terminal residue" evidence="9">
    <location>
        <position position="1"/>
    </location>
</feature>
<organism evidence="9 10">
    <name type="scientific">Rhizophlyctis rosea</name>
    <dbReference type="NCBI Taxonomy" id="64517"/>
    <lineage>
        <taxon>Eukaryota</taxon>
        <taxon>Fungi</taxon>
        <taxon>Fungi incertae sedis</taxon>
        <taxon>Chytridiomycota</taxon>
        <taxon>Chytridiomycota incertae sedis</taxon>
        <taxon>Chytridiomycetes</taxon>
        <taxon>Rhizophlyctidales</taxon>
        <taxon>Rhizophlyctidaceae</taxon>
        <taxon>Rhizophlyctis</taxon>
    </lineage>
</organism>
<dbReference type="InterPro" id="IPR005123">
    <property type="entry name" value="Oxoglu/Fe-dep_dioxygenase_dom"/>
</dbReference>
<comment type="caution">
    <text evidence="9">The sequence shown here is derived from an EMBL/GenBank/DDBJ whole genome shotgun (WGS) entry which is preliminary data.</text>
</comment>
<evidence type="ECO:0000313" key="9">
    <source>
        <dbReference type="EMBL" id="KAJ3049506.1"/>
    </source>
</evidence>
<dbReference type="InterPro" id="IPR001810">
    <property type="entry name" value="F-box_dom"/>
</dbReference>
<dbReference type="AlphaFoldDB" id="A0AAD5SB64"/>
<evidence type="ECO:0000313" key="10">
    <source>
        <dbReference type="Proteomes" id="UP001212841"/>
    </source>
</evidence>
<dbReference type="GO" id="GO:0031418">
    <property type="term" value="F:L-ascorbic acid binding"/>
    <property type="evidence" value="ECO:0007669"/>
    <property type="project" value="InterPro"/>
</dbReference>
<protein>
    <recommendedName>
        <fullName evidence="11">Fe2OG dioxygenase domain-containing protein</fullName>
    </recommendedName>
</protein>
<dbReference type="Gene3D" id="2.60.120.620">
    <property type="entry name" value="q2cbj1_9rhob like domain"/>
    <property type="match status" value="1"/>
</dbReference>
<dbReference type="Proteomes" id="UP001212841">
    <property type="component" value="Unassembled WGS sequence"/>
</dbReference>
<evidence type="ECO:0000256" key="6">
    <source>
        <dbReference type="SAM" id="MobiDB-lite"/>
    </source>
</evidence>
<dbReference type="Pfam" id="PF13640">
    <property type="entry name" value="2OG-FeII_Oxy_3"/>
    <property type="match status" value="1"/>
</dbReference>
<dbReference type="SMART" id="SM00256">
    <property type="entry name" value="FBOX"/>
    <property type="match status" value="1"/>
</dbReference>
<sequence>MVSTYTPREMKALDELLPSPEAVPPPTQTKTSRYDVSVPGANVFCLDDFWSDEECKYFRDLAEKLGFESIDWEYAKEYRDCVRVVGKSEQLARQLWSRILPHLRRSDLLARPYGFGASRGTWVPKGVNPCIRFTRYTTGHHFKPHRDGGFVITDSYRSVYTLMIYLNDDFEGGLTHFHSDTEKDTIQTVRPKMGTAILFNHDVRHEGAPVTNGAKYIIRTDIMFERVDLGPPGSLKDSETSYKTHPQYVESERLYQLSIELQENGDPKGSTEAYLQAMEIHATLPSILPKPKSGNKAIDTLPVELWTKILAFLTPKNLAILSLTNTKFREISRDPFIWSSLYKQRFPQHHAAVASSIRAKLSVIQTGAMCTTGDEAIALSWDWYSLYKHRLIAEKRFQVVLLDVGARYTKFGGMGGMKVLKRARRWWEGHSYGSTESDQDSEDEEQEYEDDDEEDEEESTQPDPHTQKQEVVQVGRIRSVFVREVGHYWHAGSG</sequence>
<comment type="cofactor">
    <cofactor evidence="1">
        <name>L-ascorbate</name>
        <dbReference type="ChEBI" id="CHEBI:38290"/>
    </cofactor>
</comment>
<dbReference type="SMART" id="SM00702">
    <property type="entry name" value="P4Hc"/>
    <property type="match status" value="1"/>
</dbReference>
<keyword evidence="3" id="KW-0223">Dioxygenase</keyword>
<keyword evidence="10" id="KW-1185">Reference proteome</keyword>
<evidence type="ECO:0000256" key="1">
    <source>
        <dbReference type="ARBA" id="ARBA00001961"/>
    </source>
</evidence>
<dbReference type="InterPro" id="IPR036047">
    <property type="entry name" value="F-box-like_dom_sf"/>
</dbReference>
<evidence type="ECO:0000256" key="3">
    <source>
        <dbReference type="ARBA" id="ARBA00022964"/>
    </source>
</evidence>
<evidence type="ECO:0000259" key="7">
    <source>
        <dbReference type="PROSITE" id="PS50181"/>
    </source>
</evidence>
<dbReference type="PANTHER" id="PTHR10869:SF236">
    <property type="entry name" value="PROLYL 4-HYDROXYLASE ALPHA SUBUNIT DOMAIN-CONTAINING PROTEIN"/>
    <property type="match status" value="1"/>
</dbReference>
<keyword evidence="5" id="KW-0408">Iron</keyword>
<keyword evidence="4" id="KW-0560">Oxidoreductase</keyword>
<dbReference type="PROSITE" id="PS50181">
    <property type="entry name" value="FBOX"/>
    <property type="match status" value="1"/>
</dbReference>
<keyword evidence="2" id="KW-0479">Metal-binding</keyword>
<dbReference type="PANTHER" id="PTHR10869">
    <property type="entry name" value="PROLYL 4-HYDROXYLASE ALPHA SUBUNIT"/>
    <property type="match status" value="1"/>
</dbReference>
<dbReference type="EMBL" id="JADGJD010000634">
    <property type="protein sequence ID" value="KAJ3049506.1"/>
    <property type="molecule type" value="Genomic_DNA"/>
</dbReference>
<dbReference type="GO" id="GO:0005783">
    <property type="term" value="C:endoplasmic reticulum"/>
    <property type="evidence" value="ECO:0007669"/>
    <property type="project" value="TreeGrafter"/>
</dbReference>
<reference evidence="9" key="1">
    <citation type="submission" date="2020-05" db="EMBL/GenBank/DDBJ databases">
        <title>Phylogenomic resolution of chytrid fungi.</title>
        <authorList>
            <person name="Stajich J.E."/>
            <person name="Amses K."/>
            <person name="Simmons R."/>
            <person name="Seto K."/>
            <person name="Myers J."/>
            <person name="Bonds A."/>
            <person name="Quandt C.A."/>
            <person name="Barry K."/>
            <person name="Liu P."/>
            <person name="Grigoriev I."/>
            <person name="Longcore J.E."/>
            <person name="James T.Y."/>
        </authorList>
    </citation>
    <scope>NUCLEOTIDE SEQUENCE</scope>
    <source>
        <strain evidence="9">JEL0318</strain>
    </source>
</reference>
<accession>A0AAD5SB64</accession>
<feature type="domain" description="F-box" evidence="7">
    <location>
        <begin position="295"/>
        <end position="341"/>
    </location>
</feature>
<feature type="domain" description="Fe2OG dioxygenase" evidence="8">
    <location>
        <begin position="126"/>
        <end position="224"/>
    </location>
</feature>
<evidence type="ECO:0000256" key="2">
    <source>
        <dbReference type="ARBA" id="ARBA00022723"/>
    </source>
</evidence>
<name>A0AAD5SB64_9FUNG</name>
<dbReference type="Gene3D" id="1.20.1280.50">
    <property type="match status" value="1"/>
</dbReference>
<dbReference type="InterPro" id="IPR045054">
    <property type="entry name" value="P4HA-like"/>
</dbReference>
<dbReference type="SUPFAM" id="SSF81383">
    <property type="entry name" value="F-box domain"/>
    <property type="match status" value="1"/>
</dbReference>
<dbReference type="GO" id="GO:0004656">
    <property type="term" value="F:procollagen-proline 4-dioxygenase activity"/>
    <property type="evidence" value="ECO:0007669"/>
    <property type="project" value="TreeGrafter"/>
</dbReference>
<proteinExistence type="predicted"/>
<evidence type="ECO:0000256" key="5">
    <source>
        <dbReference type="ARBA" id="ARBA00023004"/>
    </source>
</evidence>
<feature type="region of interest" description="Disordered" evidence="6">
    <location>
        <begin position="431"/>
        <end position="472"/>
    </location>
</feature>
<evidence type="ECO:0008006" key="11">
    <source>
        <dbReference type="Google" id="ProtNLM"/>
    </source>
</evidence>
<dbReference type="InterPro" id="IPR006620">
    <property type="entry name" value="Pro_4_hyd_alph"/>
</dbReference>
<dbReference type="InterPro" id="IPR044862">
    <property type="entry name" value="Pro_4_hyd_alph_FE2OG_OXY"/>
</dbReference>
<evidence type="ECO:0000256" key="4">
    <source>
        <dbReference type="ARBA" id="ARBA00023002"/>
    </source>
</evidence>
<dbReference type="Pfam" id="PF12937">
    <property type="entry name" value="F-box-like"/>
    <property type="match status" value="1"/>
</dbReference>
<dbReference type="SUPFAM" id="SSF51197">
    <property type="entry name" value="Clavaminate synthase-like"/>
    <property type="match status" value="1"/>
</dbReference>
<dbReference type="PROSITE" id="PS51471">
    <property type="entry name" value="FE2OG_OXY"/>
    <property type="match status" value="1"/>
</dbReference>
<feature type="compositionally biased region" description="Acidic residues" evidence="6">
    <location>
        <begin position="437"/>
        <end position="460"/>
    </location>
</feature>